<accession>A0A942E3T6</accession>
<dbReference type="RefSeq" id="WP_188256174.1">
    <property type="nucleotide sequence ID" value="NZ_JABVCF010000010.1"/>
</dbReference>
<dbReference type="Proteomes" id="UP000680348">
    <property type="component" value="Unassembled WGS sequence"/>
</dbReference>
<comment type="caution">
    <text evidence="1">The sequence shown here is derived from an EMBL/GenBank/DDBJ whole genome shotgun (WGS) entry which is preliminary data.</text>
</comment>
<evidence type="ECO:0000313" key="2">
    <source>
        <dbReference type="Proteomes" id="UP000680348"/>
    </source>
</evidence>
<keyword evidence="2" id="KW-1185">Reference proteome</keyword>
<organism evidence="1 2">
    <name type="scientific">Pseudaminobacter soli</name>
    <name type="common">ex Zhang et al. 2022</name>
    <dbReference type="NCBI Taxonomy" id="2831468"/>
    <lineage>
        <taxon>Bacteria</taxon>
        <taxon>Pseudomonadati</taxon>
        <taxon>Pseudomonadota</taxon>
        <taxon>Alphaproteobacteria</taxon>
        <taxon>Hyphomicrobiales</taxon>
        <taxon>Phyllobacteriaceae</taxon>
        <taxon>Pseudaminobacter</taxon>
    </lineage>
</organism>
<dbReference type="AlphaFoldDB" id="A0A942E3T6"/>
<proteinExistence type="predicted"/>
<reference evidence="1" key="1">
    <citation type="submission" date="2021-04" db="EMBL/GenBank/DDBJ databases">
        <title>Pseudaminobacter soli sp. nov., isolated from paddy soil contaminated by heavy metals.</title>
        <authorList>
            <person name="Zhang K."/>
        </authorList>
    </citation>
    <scope>NUCLEOTIDE SEQUENCE</scope>
    <source>
        <strain evidence="1">19-2017</strain>
    </source>
</reference>
<sequence length="145" mass="16327">MSQAADYPDLYFTREQLMLSPEETLEVAKDLMNCSPPASAITDTDRAFVQRALLIVVDKSEKTTAMFDVFASFMTKAPSGSVLKIAKSLAKRTARRWFKKYIDDTPKYSAVGRAGFLYYSAMPMEWRVRVATGDVGMITNYLLAR</sequence>
<evidence type="ECO:0000313" key="1">
    <source>
        <dbReference type="EMBL" id="MBS3650618.1"/>
    </source>
</evidence>
<protein>
    <submittedName>
        <fullName evidence="1">Uncharacterized protein</fullName>
    </submittedName>
</protein>
<name>A0A942E3T6_9HYPH</name>
<gene>
    <name evidence="1" type="ORF">KEU06_18560</name>
</gene>
<dbReference type="EMBL" id="JAGWCR010000010">
    <property type="protein sequence ID" value="MBS3650618.1"/>
    <property type="molecule type" value="Genomic_DNA"/>
</dbReference>